<keyword evidence="3" id="KW-0496">Mitochondrion</keyword>
<comment type="subcellular location">
    <subcellularLocation>
        <location evidence="1">Mitochondrion inner membrane</location>
    </subcellularLocation>
</comment>
<organism evidence="7">
    <name type="scientific">Spathaspora passalidarum (strain NRRL Y-27907 / 11-Y1)</name>
    <dbReference type="NCBI Taxonomy" id="619300"/>
    <lineage>
        <taxon>Eukaryota</taxon>
        <taxon>Fungi</taxon>
        <taxon>Dikarya</taxon>
        <taxon>Ascomycota</taxon>
        <taxon>Saccharomycotina</taxon>
        <taxon>Pichiomycetes</taxon>
        <taxon>Debaryomycetaceae</taxon>
        <taxon>Spathaspora</taxon>
    </lineage>
</organism>
<evidence type="ECO:0000256" key="1">
    <source>
        <dbReference type="ARBA" id="ARBA00004273"/>
    </source>
</evidence>
<dbReference type="HOGENOM" id="CLU_169147_2_1_1"/>
<accession>G3ARK4</accession>
<dbReference type="GO" id="GO:0005743">
    <property type="term" value="C:mitochondrial inner membrane"/>
    <property type="evidence" value="ECO:0007669"/>
    <property type="project" value="UniProtKB-SubCell"/>
</dbReference>
<dbReference type="KEGG" id="spaa:SPAPADRAFT_141388"/>
<dbReference type="Proteomes" id="UP000000709">
    <property type="component" value="Unassembled WGS sequence"/>
</dbReference>
<evidence type="ECO:0000256" key="2">
    <source>
        <dbReference type="ARBA" id="ARBA00022792"/>
    </source>
</evidence>
<evidence type="ECO:0000256" key="3">
    <source>
        <dbReference type="ARBA" id="ARBA00023128"/>
    </source>
</evidence>
<keyword evidence="2" id="KW-0999">Mitochondrion inner membrane</keyword>
<dbReference type="STRING" id="619300.G3ARK4"/>
<gene>
    <name evidence="6" type="ORF">SPAPADRAFT_141388</name>
</gene>
<proteinExistence type="predicted"/>
<sequence>MDPQRIINLQRSYQSSKLPLYLRGKYAKPMVYSFIGLFAVTTVHSLYYTGRAVAGLHVDD</sequence>
<reference evidence="6 7" key="1">
    <citation type="journal article" date="2011" name="Proc. Natl. Acad. Sci. U.S.A.">
        <title>Comparative genomics of xylose-fermenting fungi for enhanced biofuel production.</title>
        <authorList>
            <person name="Wohlbach D.J."/>
            <person name="Kuo A."/>
            <person name="Sato T.K."/>
            <person name="Potts K.M."/>
            <person name="Salamov A.A."/>
            <person name="LaButti K.M."/>
            <person name="Sun H."/>
            <person name="Clum A."/>
            <person name="Pangilinan J.L."/>
            <person name="Lindquist E.A."/>
            <person name="Lucas S."/>
            <person name="Lapidus A."/>
            <person name="Jin M."/>
            <person name="Gunawan C."/>
            <person name="Balan V."/>
            <person name="Dale B.E."/>
            <person name="Jeffries T.W."/>
            <person name="Zinkel R."/>
            <person name="Barry K.W."/>
            <person name="Grigoriev I.V."/>
            <person name="Gasch A.P."/>
        </authorList>
    </citation>
    <scope>NUCLEOTIDE SEQUENCE [LARGE SCALE GENOMIC DNA]</scope>
    <source>
        <strain evidence="7">NRRL Y-27907 / 11-Y1</strain>
    </source>
</reference>
<dbReference type="GeneID" id="18870372"/>
<dbReference type="eggNOG" id="ENOG502SG70">
    <property type="taxonomic scope" value="Eukaryota"/>
</dbReference>
<keyword evidence="7" id="KW-1185">Reference proteome</keyword>
<dbReference type="AlphaFoldDB" id="G3ARK4"/>
<name>G3ARK4_SPAPN</name>
<keyword evidence="4 5" id="KW-0472">Membrane</keyword>
<dbReference type="Pfam" id="PF02238">
    <property type="entry name" value="COX7a"/>
    <property type="match status" value="1"/>
</dbReference>
<evidence type="ECO:0000313" key="6">
    <source>
        <dbReference type="EMBL" id="EGW31325.1"/>
    </source>
</evidence>
<evidence type="ECO:0000256" key="5">
    <source>
        <dbReference type="SAM" id="Phobius"/>
    </source>
</evidence>
<dbReference type="OrthoDB" id="5511599at2759"/>
<dbReference type="OMA" id="QRYQTTH"/>
<dbReference type="InterPro" id="IPR039297">
    <property type="entry name" value="COX7a"/>
</dbReference>
<dbReference type="RefSeq" id="XP_007376103.1">
    <property type="nucleotide sequence ID" value="XM_007376041.1"/>
</dbReference>
<dbReference type="EMBL" id="GL996503">
    <property type="protein sequence ID" value="EGW31325.1"/>
    <property type="molecule type" value="Genomic_DNA"/>
</dbReference>
<evidence type="ECO:0000256" key="4">
    <source>
        <dbReference type="ARBA" id="ARBA00023136"/>
    </source>
</evidence>
<evidence type="ECO:0000313" key="7">
    <source>
        <dbReference type="Proteomes" id="UP000000709"/>
    </source>
</evidence>
<keyword evidence="5" id="KW-0812">Transmembrane</keyword>
<feature type="transmembrane region" description="Helical" evidence="5">
    <location>
        <begin position="30"/>
        <end position="50"/>
    </location>
</feature>
<keyword evidence="5" id="KW-1133">Transmembrane helix</keyword>
<protein>
    <submittedName>
        <fullName evidence="6">Uncharacterized protein</fullName>
    </submittedName>
</protein>
<dbReference type="InParanoid" id="G3ARK4"/>